<comment type="caution">
    <text evidence="3">The sequence shown here is derived from an EMBL/GenBank/DDBJ whole genome shotgun (WGS) entry which is preliminary data.</text>
</comment>
<dbReference type="CDD" id="cd06121">
    <property type="entry name" value="cupin_YML079wp"/>
    <property type="match status" value="1"/>
</dbReference>
<sequence length="225" mass="25118">MTNSASMALRPHFDINGSQDESSELKAVMAALGMQKHPEGGYFVETDRDPHRIPNPLPKSAQATNEDETRSASTTIHYLLTPKSPLGAWHRNKARTVHTLHRGRGRYVIIHADEVAAEKCPGGYGDADVSEESRWIKKARVEVFTVGQNVLKGEKLQWIVDGGKYKTSFLLPDQEGSEGSEGLLISETVVPGFEYSDHDFMKKERLEALVSKGEVAELEWMLRKE</sequence>
<dbReference type="EMBL" id="LKMD01000100">
    <property type="protein sequence ID" value="PIB02309.1"/>
    <property type="molecule type" value="Genomic_DNA"/>
</dbReference>
<dbReference type="PANTHER" id="PTHR33387">
    <property type="entry name" value="RMLC-LIKE JELLY ROLL FOLD PROTEIN"/>
    <property type="match status" value="1"/>
</dbReference>
<dbReference type="InterPro" id="IPR039935">
    <property type="entry name" value="YML079W-like"/>
</dbReference>
<feature type="region of interest" description="Disordered" evidence="1">
    <location>
        <begin position="50"/>
        <end position="72"/>
    </location>
</feature>
<gene>
    <name evidence="3" type="ORF">CB0940_01095</name>
</gene>
<dbReference type="Gene3D" id="2.60.120.10">
    <property type="entry name" value="Jelly Rolls"/>
    <property type="match status" value="1"/>
</dbReference>
<name>A0A2G5IC07_CERBT</name>
<evidence type="ECO:0000259" key="2">
    <source>
        <dbReference type="Pfam" id="PF06172"/>
    </source>
</evidence>
<dbReference type="SUPFAM" id="SSF51182">
    <property type="entry name" value="RmlC-like cupins"/>
    <property type="match status" value="1"/>
</dbReference>
<evidence type="ECO:0000256" key="1">
    <source>
        <dbReference type="SAM" id="MobiDB-lite"/>
    </source>
</evidence>
<dbReference type="InterPro" id="IPR014710">
    <property type="entry name" value="RmlC-like_jellyroll"/>
</dbReference>
<dbReference type="AlphaFoldDB" id="A0A2G5IC07"/>
<proteinExistence type="predicted"/>
<dbReference type="InterPro" id="IPR011051">
    <property type="entry name" value="RmlC_Cupin_sf"/>
</dbReference>
<organism evidence="3 4">
    <name type="scientific">Cercospora beticola</name>
    <name type="common">Sugarbeet leaf spot fungus</name>
    <dbReference type="NCBI Taxonomy" id="122368"/>
    <lineage>
        <taxon>Eukaryota</taxon>
        <taxon>Fungi</taxon>
        <taxon>Dikarya</taxon>
        <taxon>Ascomycota</taxon>
        <taxon>Pezizomycotina</taxon>
        <taxon>Dothideomycetes</taxon>
        <taxon>Dothideomycetidae</taxon>
        <taxon>Mycosphaerellales</taxon>
        <taxon>Mycosphaerellaceae</taxon>
        <taxon>Cercospora</taxon>
    </lineage>
</organism>
<dbReference type="Proteomes" id="UP000230605">
    <property type="component" value="Chromosome 1"/>
</dbReference>
<evidence type="ECO:0000313" key="3">
    <source>
        <dbReference type="EMBL" id="PIB02309.1"/>
    </source>
</evidence>
<accession>A0A2G5IC07</accession>
<dbReference type="InterPro" id="IPR009327">
    <property type="entry name" value="Cupin_DUF985"/>
</dbReference>
<dbReference type="Pfam" id="PF06172">
    <property type="entry name" value="Cupin_5"/>
    <property type="match status" value="1"/>
</dbReference>
<reference evidence="3 4" key="1">
    <citation type="submission" date="2015-10" db="EMBL/GenBank/DDBJ databases">
        <title>The cercosporin biosynthetic gene cluster was horizontally transferred to several fungal lineages and shown to be expanded in Cercospora beticola based on microsynteny with recipient genomes.</title>
        <authorList>
            <person name="De Jonge R."/>
            <person name="Ebert M.K."/>
            <person name="Suttle J.C."/>
            <person name="Jurick Ii W.M."/>
            <person name="Secor G.A."/>
            <person name="Thomma B.P."/>
            <person name="Van De Peer Y."/>
            <person name="Bolton M.D."/>
        </authorList>
    </citation>
    <scope>NUCLEOTIDE SEQUENCE [LARGE SCALE GENOMIC DNA]</scope>
    <source>
        <strain evidence="3 4">09-40</strain>
    </source>
</reference>
<protein>
    <submittedName>
        <fullName evidence="3">Hypotheticalsprotein</fullName>
    </submittedName>
</protein>
<evidence type="ECO:0000313" key="4">
    <source>
        <dbReference type="Proteomes" id="UP000230605"/>
    </source>
</evidence>
<feature type="domain" description="DUF985" evidence="2">
    <location>
        <begin position="27"/>
        <end position="201"/>
    </location>
</feature>
<dbReference type="PANTHER" id="PTHR33387:SF3">
    <property type="entry name" value="DUF985 DOMAIN-CONTAINING PROTEIN"/>
    <property type="match status" value="1"/>
</dbReference>
<dbReference type="OrthoDB" id="6614653at2759"/>